<feature type="transmembrane region" description="Helical" evidence="11">
    <location>
        <begin position="238"/>
        <end position="256"/>
    </location>
</feature>
<keyword evidence="13" id="KW-1185">Reference proteome</keyword>
<dbReference type="AlphaFoldDB" id="A0A673TXQ1"/>
<dbReference type="Gene3D" id="1.20.1070.10">
    <property type="entry name" value="Rhodopsin 7-helix transmembrane proteins"/>
    <property type="match status" value="1"/>
</dbReference>
<protein>
    <recommendedName>
        <fullName evidence="11">Vomeronasal type-1 receptor</fullName>
    </recommendedName>
</protein>
<reference evidence="12" key="3">
    <citation type="submission" date="2025-09" db="UniProtKB">
        <authorList>
            <consortium name="Ensembl"/>
        </authorList>
    </citation>
    <scope>IDENTIFICATION</scope>
</reference>
<reference evidence="12" key="2">
    <citation type="submission" date="2025-08" db="UniProtKB">
        <authorList>
            <consortium name="Ensembl"/>
        </authorList>
    </citation>
    <scope>IDENTIFICATION</scope>
</reference>
<dbReference type="SUPFAM" id="SSF81321">
    <property type="entry name" value="Family A G protein-coupled receptor-like"/>
    <property type="match status" value="1"/>
</dbReference>
<sequence length="308" mass="35371">MIKVMICEKDNFFLFFSSVIYYTLPSPINMGENNRFHEVIAIRNAFFLEVCIGILGNTILLFHILTFLEHRRKPTDLIVTQLALIHRVMLVTVGFMATSIFGSPHFWNDFNCKSLIYLYKLTRDLSICAICLLSVFQAIILSPMSSCLANGRFLMSTVAAPNVTTARLLFVIEYCPLWPQDYFFRHIFLFVCLFCDVAYIGLMVLSSVYVVILLCWHKRQTQNLHGITISPKASPEKRATETILVLMGFFVAMYFLDCMVSCSRRVWYNDPYKIDNRILSGDSTRVFIFLIVEARAELWGGSHLSQPG</sequence>
<evidence type="ECO:0000256" key="5">
    <source>
        <dbReference type="ARBA" id="ARBA00022692"/>
    </source>
</evidence>
<evidence type="ECO:0000256" key="3">
    <source>
        <dbReference type="ARBA" id="ARBA00022475"/>
    </source>
</evidence>
<keyword evidence="10 11" id="KW-0807">Transducer</keyword>
<evidence type="ECO:0000256" key="1">
    <source>
        <dbReference type="ARBA" id="ARBA00004651"/>
    </source>
</evidence>
<dbReference type="Ensembl" id="ENSSSUT00005015753.1">
    <property type="protein sequence ID" value="ENSSSUP00005013806.1"/>
    <property type="gene ID" value="ENSSSUG00005008808.1"/>
</dbReference>
<comment type="similarity">
    <text evidence="2 11">Belongs to the G-protein coupled receptor 1 family.</text>
</comment>
<keyword evidence="3 11" id="KW-1003">Cell membrane</keyword>
<keyword evidence="6 11" id="KW-1133">Transmembrane helix</keyword>
<evidence type="ECO:0000313" key="12">
    <source>
        <dbReference type="Ensembl" id="ENSSSUP00005013806.1"/>
    </source>
</evidence>
<dbReference type="Pfam" id="PF03402">
    <property type="entry name" value="V1R"/>
    <property type="match status" value="2"/>
</dbReference>
<accession>A0A673TXQ1</accession>
<keyword evidence="4 11" id="KW-0589">Pheromone response</keyword>
<proteinExistence type="inferred from homology"/>
<name>A0A673TXQ1_SURSU</name>
<organism evidence="12 13">
    <name type="scientific">Suricata suricatta</name>
    <name type="common">Meerkat</name>
    <dbReference type="NCBI Taxonomy" id="37032"/>
    <lineage>
        <taxon>Eukaryota</taxon>
        <taxon>Metazoa</taxon>
        <taxon>Chordata</taxon>
        <taxon>Craniata</taxon>
        <taxon>Vertebrata</taxon>
        <taxon>Euteleostomi</taxon>
        <taxon>Mammalia</taxon>
        <taxon>Eutheria</taxon>
        <taxon>Laurasiatheria</taxon>
        <taxon>Carnivora</taxon>
        <taxon>Feliformia</taxon>
        <taxon>Herpestidae</taxon>
        <taxon>Suricata</taxon>
    </lineage>
</organism>
<comment type="subcellular location">
    <subcellularLocation>
        <location evidence="1 11">Cell membrane</location>
        <topology evidence="1 11">Multi-pass membrane protein</topology>
    </subcellularLocation>
</comment>
<dbReference type="PANTHER" id="PTHR24062">
    <property type="entry name" value="VOMERONASAL TYPE-1 RECEPTOR"/>
    <property type="match status" value="1"/>
</dbReference>
<evidence type="ECO:0000256" key="9">
    <source>
        <dbReference type="ARBA" id="ARBA00023170"/>
    </source>
</evidence>
<feature type="transmembrane region" description="Helical" evidence="11">
    <location>
        <begin position="184"/>
        <end position="217"/>
    </location>
</feature>
<feature type="transmembrane region" description="Helical" evidence="11">
    <location>
        <begin position="121"/>
        <end position="141"/>
    </location>
</feature>
<evidence type="ECO:0000256" key="2">
    <source>
        <dbReference type="ARBA" id="ARBA00010663"/>
    </source>
</evidence>
<keyword evidence="9 11" id="KW-0675">Receptor</keyword>
<evidence type="ECO:0000256" key="11">
    <source>
        <dbReference type="RuleBase" id="RU364061"/>
    </source>
</evidence>
<keyword evidence="7 11" id="KW-0297">G-protein coupled receptor</keyword>
<keyword evidence="8 11" id="KW-0472">Membrane</keyword>
<dbReference type="InterPro" id="IPR004072">
    <property type="entry name" value="Vmron_rcpt_1"/>
</dbReference>
<evidence type="ECO:0000256" key="8">
    <source>
        <dbReference type="ARBA" id="ARBA00023136"/>
    </source>
</evidence>
<evidence type="ECO:0000256" key="7">
    <source>
        <dbReference type="ARBA" id="ARBA00023040"/>
    </source>
</evidence>
<evidence type="ECO:0000256" key="6">
    <source>
        <dbReference type="ARBA" id="ARBA00022989"/>
    </source>
</evidence>
<feature type="transmembrane region" description="Helical" evidence="11">
    <location>
        <begin position="12"/>
        <end position="28"/>
    </location>
</feature>
<evidence type="ECO:0000256" key="4">
    <source>
        <dbReference type="ARBA" id="ARBA00022507"/>
    </source>
</evidence>
<feature type="transmembrane region" description="Helical" evidence="11">
    <location>
        <begin position="40"/>
        <end position="65"/>
    </location>
</feature>
<evidence type="ECO:0000313" key="13">
    <source>
        <dbReference type="Proteomes" id="UP000472268"/>
    </source>
</evidence>
<keyword evidence="5 11" id="KW-0812">Transmembrane</keyword>
<dbReference type="GO" id="GO:0019236">
    <property type="term" value="P:response to pheromone"/>
    <property type="evidence" value="ECO:0007669"/>
    <property type="project" value="UniProtKB-KW"/>
</dbReference>
<feature type="transmembrane region" description="Helical" evidence="11">
    <location>
        <begin position="77"/>
        <end position="101"/>
    </location>
</feature>
<dbReference type="Proteomes" id="UP000472268">
    <property type="component" value="Chromosome 12"/>
</dbReference>
<dbReference type="GO" id="GO:0016503">
    <property type="term" value="F:pheromone receptor activity"/>
    <property type="evidence" value="ECO:0007669"/>
    <property type="project" value="InterPro"/>
</dbReference>
<dbReference type="PRINTS" id="PR01534">
    <property type="entry name" value="VOMERONASL1R"/>
</dbReference>
<dbReference type="GO" id="GO:0005886">
    <property type="term" value="C:plasma membrane"/>
    <property type="evidence" value="ECO:0007669"/>
    <property type="project" value="UniProtKB-SubCell"/>
</dbReference>
<evidence type="ECO:0000256" key="10">
    <source>
        <dbReference type="ARBA" id="ARBA00023224"/>
    </source>
</evidence>
<reference evidence="12 13" key="1">
    <citation type="submission" date="2019-05" db="EMBL/GenBank/DDBJ databases">
        <title>A Chromosome-scale Meerkat (S. suricatta) Genome Assembly.</title>
        <authorList>
            <person name="Dudchenko O."/>
            <person name="Lieberman Aiden E."/>
            <person name="Tung J."/>
            <person name="Barreiro L.B."/>
            <person name="Clutton-Brock T.H."/>
        </authorList>
    </citation>
    <scope>NUCLEOTIDE SEQUENCE [LARGE SCALE GENOMIC DNA]</scope>
</reference>